<dbReference type="SMART" id="SM00283">
    <property type="entry name" value="MA"/>
    <property type="match status" value="1"/>
</dbReference>
<evidence type="ECO:0000256" key="3">
    <source>
        <dbReference type="ARBA" id="ARBA00029447"/>
    </source>
</evidence>
<proteinExistence type="inferred from homology"/>
<dbReference type="InterPro" id="IPR004089">
    <property type="entry name" value="MCPsignal_dom"/>
</dbReference>
<accession>A0AA35D8R1</accession>
<keyword evidence="5" id="KW-1133">Transmembrane helix</keyword>
<sequence length="464" mass="49367">MEWRQGVALNWMRTRAALMSPDAHHFAELQKEMAETSKQVDALRRTIESLIRTEGGRQLVANIDKSREAYRLPRSELLKRKVAGEDVISALDNQLAPLADNYNKAIDLFEQRQRELYEQTRSDAISQATTGQLIILICASIALLIGAMAAWLLSRSVTGPLQLAVRSAEQIAEGDLTQAIEVQGRDETAALLGALQHMQTRLAEVVSGVRSNAESVATASAQIAQGNSDLSSRTESQASALEETAASMEQLGTTVRQNADNARQANQLALNASTVAAQGGEVVTQVVHTMRGINDSSRKIADIIGVIDSIAFQTNILALNAAVEAARAGEQGRGFAVVASEVRSLAGRSAEAAKEIKRLITDSVQQVDQGTQLVDQAGSTMTQVVSAIGRVTDIMGEISAASTEQSQGVAQVGEAVTQMDQVTQQNAALVEESAAAASSLNTQANQLVSAVAVFQLPSKPQTIT</sequence>
<dbReference type="CDD" id="cd06225">
    <property type="entry name" value="HAMP"/>
    <property type="match status" value="1"/>
</dbReference>
<evidence type="ECO:0000256" key="2">
    <source>
        <dbReference type="ARBA" id="ARBA00022481"/>
    </source>
</evidence>
<evidence type="ECO:0000259" key="6">
    <source>
        <dbReference type="SMART" id="SM00283"/>
    </source>
</evidence>
<dbReference type="GO" id="GO:0007165">
    <property type="term" value="P:signal transduction"/>
    <property type="evidence" value="ECO:0007669"/>
    <property type="project" value="InterPro"/>
</dbReference>
<keyword evidence="5" id="KW-0812">Transmembrane</keyword>
<dbReference type="AlphaFoldDB" id="A0AA35D8R1"/>
<evidence type="ECO:0000256" key="1">
    <source>
        <dbReference type="ARBA" id="ARBA00004370"/>
    </source>
</evidence>
<feature type="domain" description="Methyl-accepting transducer" evidence="6">
    <location>
        <begin position="208"/>
        <end position="455"/>
    </location>
</feature>
<keyword evidence="2" id="KW-0488">Methylation</keyword>
<dbReference type="InterPro" id="IPR051310">
    <property type="entry name" value="MCP_chemotaxis"/>
</dbReference>
<feature type="domain" description="HAMP" evidence="7">
    <location>
        <begin position="155"/>
        <end position="207"/>
    </location>
</feature>
<feature type="coiled-coil region" evidence="4">
    <location>
        <begin position="26"/>
        <end position="53"/>
    </location>
</feature>
<dbReference type="Pfam" id="PF00015">
    <property type="entry name" value="MCPsignal"/>
    <property type="match status" value="1"/>
</dbReference>
<dbReference type="CDD" id="cd19411">
    <property type="entry name" value="MCP2201-like_sensor"/>
    <property type="match status" value="1"/>
</dbReference>
<dbReference type="PANTHER" id="PTHR43531:SF14">
    <property type="entry name" value="METHYL-ACCEPTING CHEMOTAXIS PROTEIN I-RELATED"/>
    <property type="match status" value="1"/>
</dbReference>
<organism evidence="8 9">
    <name type="scientific">Comamonas aquatica</name>
    <dbReference type="NCBI Taxonomy" id="225991"/>
    <lineage>
        <taxon>Bacteria</taxon>
        <taxon>Pseudomonadati</taxon>
        <taxon>Pseudomonadota</taxon>
        <taxon>Betaproteobacteria</taxon>
        <taxon>Burkholderiales</taxon>
        <taxon>Comamonadaceae</taxon>
        <taxon>Comamonas</taxon>
    </lineage>
</organism>
<keyword evidence="4" id="KW-0175">Coiled coil</keyword>
<comment type="similarity">
    <text evidence="3">Belongs to the methyl-accepting chemotaxis (MCP) protein family.</text>
</comment>
<evidence type="ECO:0000313" key="9">
    <source>
        <dbReference type="Proteomes" id="UP000834458"/>
    </source>
</evidence>
<dbReference type="GO" id="GO:0004888">
    <property type="term" value="F:transmembrane signaling receptor activity"/>
    <property type="evidence" value="ECO:0007669"/>
    <property type="project" value="TreeGrafter"/>
</dbReference>
<dbReference type="SUPFAM" id="SSF58104">
    <property type="entry name" value="Methyl-accepting chemotaxis protein (MCP) signaling domain"/>
    <property type="match status" value="1"/>
</dbReference>
<dbReference type="InterPro" id="IPR003660">
    <property type="entry name" value="HAMP_dom"/>
</dbReference>
<dbReference type="Pfam" id="PF00672">
    <property type="entry name" value="HAMP"/>
    <property type="match status" value="1"/>
</dbReference>
<dbReference type="FunFam" id="1.10.287.950:FF:000001">
    <property type="entry name" value="Methyl-accepting chemotaxis sensory transducer"/>
    <property type="match status" value="1"/>
</dbReference>
<dbReference type="Gene3D" id="1.10.287.950">
    <property type="entry name" value="Methyl-accepting chemotaxis protein"/>
    <property type="match status" value="1"/>
</dbReference>
<dbReference type="CDD" id="cd11386">
    <property type="entry name" value="MCP_signal"/>
    <property type="match status" value="1"/>
</dbReference>
<dbReference type="SMART" id="SM00304">
    <property type="entry name" value="HAMP"/>
    <property type="match status" value="1"/>
</dbReference>
<evidence type="ECO:0000313" key="8">
    <source>
        <dbReference type="EMBL" id="CAB5696321.1"/>
    </source>
</evidence>
<feature type="transmembrane region" description="Helical" evidence="5">
    <location>
        <begin position="133"/>
        <end position="153"/>
    </location>
</feature>
<dbReference type="InterPro" id="IPR047347">
    <property type="entry name" value="YvaQ-like_sensor"/>
</dbReference>
<comment type="caution">
    <text evidence="8">The sequence shown here is derived from an EMBL/GenBank/DDBJ whole genome shotgun (WGS) entry which is preliminary data.</text>
</comment>
<gene>
    <name evidence="8" type="primary">tar_11</name>
    <name evidence="8" type="ORF">GHA_02390</name>
</gene>
<dbReference type="PANTHER" id="PTHR43531">
    <property type="entry name" value="PROTEIN ICFG"/>
    <property type="match status" value="1"/>
</dbReference>
<evidence type="ECO:0000256" key="4">
    <source>
        <dbReference type="SAM" id="Coils"/>
    </source>
</evidence>
<dbReference type="EMBL" id="CAHPSC010000034">
    <property type="protein sequence ID" value="CAB5696321.1"/>
    <property type="molecule type" value="Genomic_DNA"/>
</dbReference>
<reference evidence="8" key="1">
    <citation type="submission" date="2020-05" db="EMBL/GenBank/DDBJ databases">
        <authorList>
            <person name="Delgado-Blas J."/>
        </authorList>
    </citation>
    <scope>NUCLEOTIDE SEQUENCE</scope>
    <source>
        <strain evidence="8">BB1454</strain>
    </source>
</reference>
<dbReference type="GO" id="GO:0005886">
    <property type="term" value="C:plasma membrane"/>
    <property type="evidence" value="ECO:0007669"/>
    <property type="project" value="TreeGrafter"/>
</dbReference>
<protein>
    <submittedName>
        <fullName evidence="8">Aspartate chemoreceptor protein</fullName>
    </submittedName>
</protein>
<keyword evidence="5" id="KW-0472">Membrane</keyword>
<evidence type="ECO:0000259" key="7">
    <source>
        <dbReference type="SMART" id="SM00304"/>
    </source>
</evidence>
<name>A0AA35D8R1_9BURK</name>
<comment type="subcellular location">
    <subcellularLocation>
        <location evidence="1">Membrane</location>
    </subcellularLocation>
</comment>
<evidence type="ECO:0000256" key="5">
    <source>
        <dbReference type="SAM" id="Phobius"/>
    </source>
</evidence>
<dbReference type="Proteomes" id="UP000834458">
    <property type="component" value="Unassembled WGS sequence"/>
</dbReference>
<dbReference type="GO" id="GO:0006935">
    <property type="term" value="P:chemotaxis"/>
    <property type="evidence" value="ECO:0007669"/>
    <property type="project" value="TreeGrafter"/>
</dbReference>